<evidence type="ECO:0000313" key="4">
    <source>
        <dbReference type="Proteomes" id="UP000253250"/>
    </source>
</evidence>
<dbReference type="EMBL" id="PSYR01000001">
    <property type="protein sequence ID" value="RCN59456.1"/>
    <property type="molecule type" value="Genomic_DNA"/>
</dbReference>
<dbReference type="Pfam" id="PF01075">
    <property type="entry name" value="Glyco_transf_9"/>
    <property type="match status" value="1"/>
</dbReference>
<comment type="caution">
    <text evidence="3">The sequence shown here is derived from an EMBL/GenBank/DDBJ whole genome shotgun (WGS) entry which is preliminary data.</text>
</comment>
<evidence type="ECO:0000256" key="2">
    <source>
        <dbReference type="ARBA" id="ARBA00022679"/>
    </source>
</evidence>
<proteinExistence type="predicted"/>
<dbReference type="GO" id="GO:0005829">
    <property type="term" value="C:cytosol"/>
    <property type="evidence" value="ECO:0007669"/>
    <property type="project" value="TreeGrafter"/>
</dbReference>
<sequence>MLPDAIDPAVVRRALVIKFRHHGDVLLAAPVFRVLRALIPKVEVDALIYEDSLDMLRLNPDIATIHTIDRRTRDLPFSRKIAAERRLLTALKDRHYDLIVHLTEHPRGAVLARILKPRYAVARRYPGRRGRWWRKSFTHLYDVPARQRHTVETHLDALRRLGLMIPPEEKALRLVAGPEAWSGVDGRLTRAGLAARPFLVIHPTSRWLFKAWPATSMTALIRKLQAAGHTLVVTSGPDAAERQVIGEILAPLQPSDTLIDWSGTLTLKELAALLQRARLFIGVDSAPMHMASAMGTPVVAIFGPSGDQEWAPWQVPARVLTASTYSCRPCGFAGCGDGQLSECMGAVGVDEALQAITDLLEDTKTRACASS</sequence>
<dbReference type="GO" id="GO:0009244">
    <property type="term" value="P:lipopolysaccharide core region biosynthetic process"/>
    <property type="evidence" value="ECO:0007669"/>
    <property type="project" value="TreeGrafter"/>
</dbReference>
<protein>
    <submittedName>
        <fullName evidence="3">Putative lipopolysaccharide heptosyltransferase III</fullName>
    </submittedName>
</protein>
<dbReference type="GO" id="GO:0008713">
    <property type="term" value="F:ADP-heptose-lipopolysaccharide heptosyltransferase activity"/>
    <property type="evidence" value="ECO:0007669"/>
    <property type="project" value="TreeGrafter"/>
</dbReference>
<reference evidence="3 4" key="1">
    <citation type="submission" date="2018-02" db="EMBL/GenBank/DDBJ databases">
        <title>Insights into the biology of acidophilic members of the Acidiferrobacteraceae family derived from comparative genomic analyses.</title>
        <authorList>
            <person name="Issotta F."/>
            <person name="Thyssen C."/>
            <person name="Mena C."/>
            <person name="Moya A."/>
            <person name="Bellenberg S."/>
            <person name="Sproer C."/>
            <person name="Covarrubias P.C."/>
            <person name="Sand W."/>
            <person name="Quatrini R."/>
            <person name="Vera M."/>
        </authorList>
    </citation>
    <scope>NUCLEOTIDE SEQUENCE [LARGE SCALE GENOMIC DNA]</scope>
    <source>
        <strain evidence="4">m-1</strain>
    </source>
</reference>
<dbReference type="SUPFAM" id="SSF53756">
    <property type="entry name" value="UDP-Glycosyltransferase/glycogen phosphorylase"/>
    <property type="match status" value="1"/>
</dbReference>
<organism evidence="3 4">
    <name type="scientific">Acidiferrobacter thiooxydans</name>
    <dbReference type="NCBI Taxonomy" id="163359"/>
    <lineage>
        <taxon>Bacteria</taxon>
        <taxon>Pseudomonadati</taxon>
        <taxon>Pseudomonadota</taxon>
        <taxon>Gammaproteobacteria</taxon>
        <taxon>Acidiferrobacterales</taxon>
        <taxon>Acidiferrobacteraceae</taxon>
        <taxon>Acidiferrobacter</taxon>
    </lineage>
</organism>
<dbReference type="PANTHER" id="PTHR30160">
    <property type="entry name" value="TETRAACYLDISACCHARIDE 4'-KINASE-RELATED"/>
    <property type="match status" value="1"/>
</dbReference>
<dbReference type="Gene3D" id="3.40.50.2000">
    <property type="entry name" value="Glycogen Phosphorylase B"/>
    <property type="match status" value="2"/>
</dbReference>
<dbReference type="Proteomes" id="UP000253250">
    <property type="component" value="Unassembled WGS sequence"/>
</dbReference>
<dbReference type="InterPro" id="IPR002201">
    <property type="entry name" value="Glyco_trans_9"/>
</dbReference>
<name>A0A368HJA5_9GAMM</name>
<evidence type="ECO:0000313" key="3">
    <source>
        <dbReference type="EMBL" id="RCN59456.1"/>
    </source>
</evidence>
<keyword evidence="2 3" id="KW-0808">Transferase</keyword>
<dbReference type="NCBIfam" id="TIGR02201">
    <property type="entry name" value="heptsyl_trn_III"/>
    <property type="match status" value="1"/>
</dbReference>
<keyword evidence="1" id="KW-0328">Glycosyltransferase</keyword>
<gene>
    <name evidence="3" type="primary">rfaQ</name>
    <name evidence="3" type="ORF">C4900_00270</name>
</gene>
<accession>A0A368HJA5</accession>
<dbReference type="PANTHER" id="PTHR30160:SF1">
    <property type="entry name" value="LIPOPOLYSACCHARIDE 1,2-N-ACETYLGLUCOSAMINETRANSFERASE-RELATED"/>
    <property type="match status" value="1"/>
</dbReference>
<dbReference type="AlphaFoldDB" id="A0A368HJA5"/>
<dbReference type="InterPro" id="IPR011916">
    <property type="entry name" value="LipoPS_heptosylTferase-III"/>
</dbReference>
<dbReference type="OrthoDB" id="9781892at2"/>
<evidence type="ECO:0000256" key="1">
    <source>
        <dbReference type="ARBA" id="ARBA00022676"/>
    </source>
</evidence>
<dbReference type="CDD" id="cd03789">
    <property type="entry name" value="GT9_LPS_heptosyltransferase"/>
    <property type="match status" value="1"/>
</dbReference>
<keyword evidence="4" id="KW-1185">Reference proteome</keyword>
<dbReference type="InterPro" id="IPR051199">
    <property type="entry name" value="LPS_LOS_Heptosyltrfase"/>
</dbReference>